<feature type="compositionally biased region" description="Polar residues" evidence="1">
    <location>
        <begin position="76"/>
        <end position="85"/>
    </location>
</feature>
<feature type="region of interest" description="Disordered" evidence="1">
    <location>
        <begin position="60"/>
        <end position="85"/>
    </location>
</feature>
<evidence type="ECO:0000256" key="1">
    <source>
        <dbReference type="SAM" id="MobiDB-lite"/>
    </source>
</evidence>
<accession>A0ABD2CBW4</accession>
<keyword evidence="3" id="KW-1185">Reference proteome</keyword>
<proteinExistence type="predicted"/>
<evidence type="ECO:0000313" key="3">
    <source>
        <dbReference type="Proteomes" id="UP001607303"/>
    </source>
</evidence>
<sequence length="85" mass="9661">MESNEGIGPKSRKEHLGNKFYGKYHEFSSFLCYRRLHGENGRHGRNGPNVPRVAAVEYRSNNDDADGNRAREDLGIQNTKSAILR</sequence>
<dbReference type="AlphaFoldDB" id="A0ABD2CBW4"/>
<dbReference type="EMBL" id="JAYRBN010000057">
    <property type="protein sequence ID" value="KAL2742532.1"/>
    <property type="molecule type" value="Genomic_DNA"/>
</dbReference>
<gene>
    <name evidence="2" type="ORF">V1477_009133</name>
</gene>
<organism evidence="2 3">
    <name type="scientific">Vespula maculifrons</name>
    <name type="common">Eastern yellow jacket</name>
    <name type="synonym">Wasp</name>
    <dbReference type="NCBI Taxonomy" id="7453"/>
    <lineage>
        <taxon>Eukaryota</taxon>
        <taxon>Metazoa</taxon>
        <taxon>Ecdysozoa</taxon>
        <taxon>Arthropoda</taxon>
        <taxon>Hexapoda</taxon>
        <taxon>Insecta</taxon>
        <taxon>Pterygota</taxon>
        <taxon>Neoptera</taxon>
        <taxon>Endopterygota</taxon>
        <taxon>Hymenoptera</taxon>
        <taxon>Apocrita</taxon>
        <taxon>Aculeata</taxon>
        <taxon>Vespoidea</taxon>
        <taxon>Vespidae</taxon>
        <taxon>Vespinae</taxon>
        <taxon>Vespula</taxon>
    </lineage>
</organism>
<name>A0ABD2CBW4_VESMC</name>
<protein>
    <submittedName>
        <fullName evidence="2">Uncharacterized protein</fullName>
    </submittedName>
</protein>
<evidence type="ECO:0000313" key="2">
    <source>
        <dbReference type="EMBL" id="KAL2742532.1"/>
    </source>
</evidence>
<reference evidence="2 3" key="1">
    <citation type="journal article" date="2024" name="Ann. Entomol. Soc. Am.">
        <title>Genomic analyses of the southern and eastern yellowjacket wasps (Hymenoptera: Vespidae) reveal evolutionary signatures of social life.</title>
        <authorList>
            <person name="Catto M.A."/>
            <person name="Caine P.B."/>
            <person name="Orr S.E."/>
            <person name="Hunt B.G."/>
            <person name="Goodisman M.A.D."/>
        </authorList>
    </citation>
    <scope>NUCLEOTIDE SEQUENCE [LARGE SCALE GENOMIC DNA]</scope>
    <source>
        <strain evidence="2">232</strain>
        <tissue evidence="2">Head and thorax</tissue>
    </source>
</reference>
<feature type="compositionally biased region" description="Basic and acidic residues" evidence="1">
    <location>
        <begin position="60"/>
        <end position="74"/>
    </location>
</feature>
<comment type="caution">
    <text evidence="2">The sequence shown here is derived from an EMBL/GenBank/DDBJ whole genome shotgun (WGS) entry which is preliminary data.</text>
</comment>
<dbReference type="Proteomes" id="UP001607303">
    <property type="component" value="Unassembled WGS sequence"/>
</dbReference>